<keyword evidence="2" id="KW-0812">Transmembrane</keyword>
<feature type="transmembrane region" description="Helical" evidence="2">
    <location>
        <begin position="57"/>
        <end position="75"/>
    </location>
</feature>
<keyword evidence="2" id="KW-1133">Transmembrane helix</keyword>
<evidence type="ECO:0000313" key="6">
    <source>
        <dbReference type="Proteomes" id="UP000046067"/>
    </source>
</evidence>
<evidence type="ECO:0000313" key="3">
    <source>
        <dbReference type="EMBL" id="CSC38789.1"/>
    </source>
</evidence>
<dbReference type="AlphaFoldDB" id="A0A655YHT9"/>
<dbReference type="EMBL" id="CWQJ01000016">
    <property type="protein sequence ID" value="CSC38789.1"/>
    <property type="molecule type" value="Genomic_DNA"/>
</dbReference>
<dbReference type="Proteomes" id="UP000046067">
    <property type="component" value="Unassembled WGS sequence"/>
</dbReference>
<evidence type="ECO:0000256" key="1">
    <source>
        <dbReference type="SAM" id="MobiDB-lite"/>
    </source>
</evidence>
<evidence type="ECO:0000313" key="4">
    <source>
        <dbReference type="EMBL" id="CSC57793.1"/>
    </source>
</evidence>
<dbReference type="EMBL" id="CWQY01000009">
    <property type="protein sequence ID" value="CSC57793.1"/>
    <property type="molecule type" value="Genomic_DNA"/>
</dbReference>
<sequence>MIKVNSESNVANNTIFPPCSKNASSRVRTPPILSDKIPAATRPPELKIAKIEARYTAFGRFACTLAMFVMLPMIIKPTEAARAYISHNA</sequence>
<name>A0A655YHT9_VIBCL</name>
<evidence type="ECO:0000256" key="2">
    <source>
        <dbReference type="SAM" id="Phobius"/>
    </source>
</evidence>
<dbReference type="Proteomes" id="UP000041770">
    <property type="component" value="Unassembled WGS sequence"/>
</dbReference>
<protein>
    <submittedName>
        <fullName evidence="3">Uncharacterized protein</fullName>
    </submittedName>
</protein>
<evidence type="ECO:0000313" key="5">
    <source>
        <dbReference type="Proteomes" id="UP000041770"/>
    </source>
</evidence>
<keyword evidence="2" id="KW-0472">Membrane</keyword>
<accession>A0A655YHT9</accession>
<proteinExistence type="predicted"/>
<feature type="region of interest" description="Disordered" evidence="1">
    <location>
        <begin position="1"/>
        <end position="29"/>
    </location>
</feature>
<organism evidence="3 6">
    <name type="scientific">Vibrio cholerae</name>
    <dbReference type="NCBI Taxonomy" id="666"/>
    <lineage>
        <taxon>Bacteria</taxon>
        <taxon>Pseudomonadati</taxon>
        <taxon>Pseudomonadota</taxon>
        <taxon>Gammaproteobacteria</taxon>
        <taxon>Vibrionales</taxon>
        <taxon>Vibrionaceae</taxon>
        <taxon>Vibrio</taxon>
    </lineage>
</organism>
<reference evidence="5 6" key="1">
    <citation type="submission" date="2015-07" db="EMBL/GenBank/DDBJ databases">
        <authorList>
            <consortium name="Pathogen Informatics"/>
        </authorList>
    </citation>
    <scope>NUCLEOTIDE SEQUENCE [LARGE SCALE GENOMIC DNA]</scope>
    <source>
        <strain evidence="4 5">A316</strain>
        <strain evidence="3 6">A325</strain>
    </source>
</reference>
<gene>
    <name evidence="4" type="ORF">ERS013200_01727</name>
    <name evidence="3" type="ORF">ERS013201_02498</name>
</gene>
<feature type="compositionally biased region" description="Polar residues" evidence="1">
    <location>
        <begin position="1"/>
        <end position="27"/>
    </location>
</feature>